<evidence type="ECO:0000256" key="5">
    <source>
        <dbReference type="SAM" id="Phobius"/>
    </source>
</evidence>
<keyword evidence="4 5" id="KW-0472">Membrane</keyword>
<dbReference type="GO" id="GO:0000324">
    <property type="term" value="C:fungal-type vacuole"/>
    <property type="evidence" value="ECO:0007669"/>
    <property type="project" value="TreeGrafter"/>
</dbReference>
<gene>
    <name evidence="6" type="ORF">R3P38DRAFT_2838580</name>
</gene>
<evidence type="ECO:0000313" key="6">
    <source>
        <dbReference type="EMBL" id="KAK7059930.1"/>
    </source>
</evidence>
<reference evidence="6 7" key="1">
    <citation type="journal article" date="2024" name="J Genomics">
        <title>Draft genome sequencing and assembly of Favolaschia claudopus CIRM-BRFM 2984 isolated from oak limbs.</title>
        <authorList>
            <person name="Navarro D."/>
            <person name="Drula E."/>
            <person name="Chaduli D."/>
            <person name="Cazenave R."/>
            <person name="Ahrendt S."/>
            <person name="Wang J."/>
            <person name="Lipzen A."/>
            <person name="Daum C."/>
            <person name="Barry K."/>
            <person name="Grigoriev I.V."/>
            <person name="Favel A."/>
            <person name="Rosso M.N."/>
            <person name="Martin F."/>
        </authorList>
    </citation>
    <scope>NUCLEOTIDE SEQUENCE [LARGE SCALE GENOMIC DNA]</scope>
    <source>
        <strain evidence="6 7">CIRM-BRFM 2984</strain>
    </source>
</reference>
<dbReference type="Pfam" id="PF04479">
    <property type="entry name" value="RTA1"/>
    <property type="match status" value="1"/>
</dbReference>
<feature type="transmembrane region" description="Helical" evidence="5">
    <location>
        <begin position="58"/>
        <end position="76"/>
    </location>
</feature>
<feature type="transmembrane region" description="Helical" evidence="5">
    <location>
        <begin position="96"/>
        <end position="114"/>
    </location>
</feature>
<sequence length="367" mass="40701">MWLAAFTPLPALIARASASSHRFNPYHYVPTEWICVAFVVLFALSSALHLGQSIRYRIWWLLPTAFLSGLLEVLGWSARLWSSFNPTLLLPFEIQVIGTIIGPTPLIAADFMILGRIIHRLGTRYSRLSPKWYSIIFCTCDLISLSVQGFGGTVASLAVGRSQSPEHGAHIMLFGIIFQMLTISIYILLASEFLFRFFTDRPLRGGVLGAGEDIDSLDDHHALLSNSNLNTSMQSARSSTSTLITAYPPAKAKKDSSMSGMTGRRAEIDAKLRFMIAALGFNTVCLLIRAIYRTIELLDGFSGPIISTERYFNVLDGGMITLAIFTLNIAHPGVYLVPQENSDRDKNSKQSEVERKLKAAGLLYYRL</sequence>
<dbReference type="InterPro" id="IPR007568">
    <property type="entry name" value="RTA1"/>
</dbReference>
<proteinExistence type="predicted"/>
<name>A0AAW0EAE9_9AGAR</name>
<evidence type="ECO:0000313" key="7">
    <source>
        <dbReference type="Proteomes" id="UP001362999"/>
    </source>
</evidence>
<feature type="transmembrane region" description="Helical" evidence="5">
    <location>
        <begin position="171"/>
        <end position="195"/>
    </location>
</feature>
<keyword evidence="2 5" id="KW-0812">Transmembrane</keyword>
<dbReference type="PANTHER" id="PTHR31465:SF9">
    <property type="entry name" value="SPHINGOID LONG-CHAIN BASE TRANSPORTER RSB1"/>
    <property type="match status" value="1"/>
</dbReference>
<protein>
    <submittedName>
        <fullName evidence="6">RTA1-like protein</fullName>
    </submittedName>
</protein>
<evidence type="ECO:0000256" key="2">
    <source>
        <dbReference type="ARBA" id="ARBA00022692"/>
    </source>
</evidence>
<evidence type="ECO:0000256" key="4">
    <source>
        <dbReference type="ARBA" id="ARBA00023136"/>
    </source>
</evidence>
<feature type="transmembrane region" description="Helical" evidence="5">
    <location>
        <begin position="28"/>
        <end position="51"/>
    </location>
</feature>
<dbReference type="AlphaFoldDB" id="A0AAW0EAE9"/>
<feature type="transmembrane region" description="Helical" evidence="5">
    <location>
        <begin position="274"/>
        <end position="292"/>
    </location>
</feature>
<comment type="caution">
    <text evidence="6">The sequence shown here is derived from an EMBL/GenBank/DDBJ whole genome shotgun (WGS) entry which is preliminary data.</text>
</comment>
<keyword evidence="7" id="KW-1185">Reference proteome</keyword>
<evidence type="ECO:0000256" key="3">
    <source>
        <dbReference type="ARBA" id="ARBA00022989"/>
    </source>
</evidence>
<evidence type="ECO:0000256" key="1">
    <source>
        <dbReference type="ARBA" id="ARBA00004141"/>
    </source>
</evidence>
<dbReference type="PANTHER" id="PTHR31465">
    <property type="entry name" value="PROTEIN RTA1-RELATED"/>
    <property type="match status" value="1"/>
</dbReference>
<keyword evidence="3 5" id="KW-1133">Transmembrane helix</keyword>
<comment type="subcellular location">
    <subcellularLocation>
        <location evidence="1">Membrane</location>
        <topology evidence="1">Multi-pass membrane protein</topology>
    </subcellularLocation>
</comment>
<dbReference type="GO" id="GO:0005886">
    <property type="term" value="C:plasma membrane"/>
    <property type="evidence" value="ECO:0007669"/>
    <property type="project" value="TreeGrafter"/>
</dbReference>
<feature type="transmembrane region" description="Helical" evidence="5">
    <location>
        <begin position="135"/>
        <end position="159"/>
    </location>
</feature>
<organism evidence="6 7">
    <name type="scientific">Favolaschia claudopus</name>
    <dbReference type="NCBI Taxonomy" id="2862362"/>
    <lineage>
        <taxon>Eukaryota</taxon>
        <taxon>Fungi</taxon>
        <taxon>Dikarya</taxon>
        <taxon>Basidiomycota</taxon>
        <taxon>Agaricomycotina</taxon>
        <taxon>Agaricomycetes</taxon>
        <taxon>Agaricomycetidae</taxon>
        <taxon>Agaricales</taxon>
        <taxon>Marasmiineae</taxon>
        <taxon>Mycenaceae</taxon>
        <taxon>Favolaschia</taxon>
    </lineage>
</organism>
<feature type="transmembrane region" description="Helical" evidence="5">
    <location>
        <begin position="312"/>
        <end position="337"/>
    </location>
</feature>
<accession>A0AAW0EAE9</accession>
<dbReference type="EMBL" id="JAWWNJ010000003">
    <property type="protein sequence ID" value="KAK7059930.1"/>
    <property type="molecule type" value="Genomic_DNA"/>
</dbReference>
<dbReference type="Proteomes" id="UP001362999">
    <property type="component" value="Unassembled WGS sequence"/>
</dbReference>